<feature type="compositionally biased region" description="Low complexity" evidence="2">
    <location>
        <begin position="68"/>
        <end position="80"/>
    </location>
</feature>
<evidence type="ECO:0000313" key="4">
    <source>
        <dbReference type="Proteomes" id="UP000245771"/>
    </source>
</evidence>
<dbReference type="GeneID" id="37021361"/>
<evidence type="ECO:0000256" key="2">
    <source>
        <dbReference type="SAM" id="MobiDB-lite"/>
    </source>
</evidence>
<feature type="compositionally biased region" description="Pro residues" evidence="2">
    <location>
        <begin position="649"/>
        <end position="659"/>
    </location>
</feature>
<reference evidence="3 4" key="1">
    <citation type="journal article" date="2018" name="Mol. Biol. Evol.">
        <title>Broad Genomic Sampling Reveals a Smut Pathogenic Ancestry of the Fungal Clade Ustilaginomycotina.</title>
        <authorList>
            <person name="Kijpornyongpan T."/>
            <person name="Mondo S.J."/>
            <person name="Barry K."/>
            <person name="Sandor L."/>
            <person name="Lee J."/>
            <person name="Lipzen A."/>
            <person name="Pangilinan J."/>
            <person name="LaButti K."/>
            <person name="Hainaut M."/>
            <person name="Henrissat B."/>
            <person name="Grigoriev I.V."/>
            <person name="Spatafora J.W."/>
            <person name="Aime M.C."/>
        </authorList>
    </citation>
    <scope>NUCLEOTIDE SEQUENCE [LARGE SCALE GENOMIC DNA]</scope>
    <source>
        <strain evidence="3 4">MCA 3882</strain>
    </source>
</reference>
<dbReference type="Proteomes" id="UP000245771">
    <property type="component" value="Unassembled WGS sequence"/>
</dbReference>
<protein>
    <recommendedName>
        <fullName evidence="5">HCP-like protein</fullName>
    </recommendedName>
</protein>
<dbReference type="Pfam" id="PF08238">
    <property type="entry name" value="Sel1"/>
    <property type="match status" value="4"/>
</dbReference>
<dbReference type="InterPro" id="IPR051726">
    <property type="entry name" value="Chitin_Synth_Reg"/>
</dbReference>
<dbReference type="PANTHER" id="PTHR46430:SF2">
    <property type="entry name" value="CHITIN SYNTHASE REGULATORY FACTOR 4"/>
    <property type="match status" value="1"/>
</dbReference>
<dbReference type="STRING" id="1280837.A0A316V7G7"/>
<dbReference type="InParanoid" id="A0A316V7G7"/>
<dbReference type="SMART" id="SM00671">
    <property type="entry name" value="SEL1"/>
    <property type="match status" value="5"/>
</dbReference>
<dbReference type="SUPFAM" id="SSF81901">
    <property type="entry name" value="HCP-like"/>
    <property type="match status" value="2"/>
</dbReference>
<feature type="compositionally biased region" description="Low complexity" evidence="2">
    <location>
        <begin position="173"/>
        <end position="201"/>
    </location>
</feature>
<dbReference type="OrthoDB" id="272077at2759"/>
<accession>A0A316V7G7</accession>
<evidence type="ECO:0000313" key="3">
    <source>
        <dbReference type="EMBL" id="PWN32153.1"/>
    </source>
</evidence>
<feature type="region of interest" description="Disordered" evidence="2">
    <location>
        <begin position="594"/>
        <end position="799"/>
    </location>
</feature>
<keyword evidence="1" id="KW-0677">Repeat</keyword>
<gene>
    <name evidence="3" type="ORF">FA14DRAFT_162388</name>
</gene>
<dbReference type="InterPro" id="IPR006597">
    <property type="entry name" value="Sel1-like"/>
</dbReference>
<dbReference type="EMBL" id="KZ819606">
    <property type="protein sequence ID" value="PWN32153.1"/>
    <property type="molecule type" value="Genomic_DNA"/>
</dbReference>
<dbReference type="RefSeq" id="XP_025352455.1">
    <property type="nucleotide sequence ID" value="XM_025499580.1"/>
</dbReference>
<feature type="compositionally biased region" description="Polar residues" evidence="2">
    <location>
        <begin position="768"/>
        <end position="782"/>
    </location>
</feature>
<evidence type="ECO:0008006" key="5">
    <source>
        <dbReference type="Google" id="ProtNLM"/>
    </source>
</evidence>
<dbReference type="Gene3D" id="1.25.40.10">
    <property type="entry name" value="Tetratricopeptide repeat domain"/>
    <property type="match status" value="2"/>
</dbReference>
<name>A0A316V7G7_9BASI</name>
<organism evidence="3 4">
    <name type="scientific">Meira miltonrushii</name>
    <dbReference type="NCBI Taxonomy" id="1280837"/>
    <lineage>
        <taxon>Eukaryota</taxon>
        <taxon>Fungi</taxon>
        <taxon>Dikarya</taxon>
        <taxon>Basidiomycota</taxon>
        <taxon>Ustilaginomycotina</taxon>
        <taxon>Exobasidiomycetes</taxon>
        <taxon>Exobasidiales</taxon>
        <taxon>Brachybasidiaceae</taxon>
        <taxon>Meira</taxon>
    </lineage>
</organism>
<proteinExistence type="predicted"/>
<feature type="region of interest" description="Disordered" evidence="2">
    <location>
        <begin position="1"/>
        <end position="244"/>
    </location>
</feature>
<evidence type="ECO:0000256" key="1">
    <source>
        <dbReference type="ARBA" id="ARBA00022737"/>
    </source>
</evidence>
<keyword evidence="4" id="KW-1185">Reference proteome</keyword>
<dbReference type="InterPro" id="IPR011990">
    <property type="entry name" value="TPR-like_helical_dom_sf"/>
</dbReference>
<feature type="compositionally biased region" description="Low complexity" evidence="2">
    <location>
        <begin position="228"/>
        <end position="241"/>
    </location>
</feature>
<feature type="compositionally biased region" description="Polar residues" evidence="2">
    <location>
        <begin position="700"/>
        <end position="728"/>
    </location>
</feature>
<sequence length="828" mass="90886">MAGPSQLPDLPLFFGNDSPFPPMAATPRQVSGGSQFHQQPSQQPKLNPNAPPLPPSRNEALQREQQYRRQQAAQQFHNQQRPPPPPQSGYPQYGNGPGMMMPRPQHMAPPVQPMPQNHMSAGPGRSITPRPQAMMNAQPLSPKMNHNPPPHQQSFAPAQFAPSRPMPMPSPAPQRSLSPAPPSNNLSSSMNSMHLDNSRAQPAPPPPRQRQQSDHGSIQPQPAGTRDSISSASGSNSDPSSLNVVLPDLDELTRRRDIAFASQDERQKAAWCKEVFKFVERKLDAQRISDPALIQLIDQAMNVINRAANSQPPLADALYLRGDLLASGSFPSYHPKDLRAAFNDFELSARMGYAPSWFRIGRDYEVLGDMTRARDAYERGCSVQDIGCIYRMGMANLLGQLELGADHSRAIPLLKEAADLANLDSPQPSYVFGMLLAGEFSHVKVSHELLDSAVDPQKRNQPGSREQEARKRIQRAAYLNFAPAQYRMGWLHEYAQLECAFDPLLSVQYYSLASQGGEVEADLALSKWFLCGAENCFDKNESLAFTFADKAAAKGLPTAEFAMAYYFEIGVGCEKDLDVARKWYKRAASHGNKDAQDRLDALAGPEPNALSRTQHEAHIDTKLQRKRTEAKMLSDRRSQVSNAKGQNVKPPPMPQPQSTPAPAQQRPTQPPSRDLRRKQTMRMVEEVVANRRPMPVPESRGTTPAPSSGFNSTAASTPPVNASPNRVNNAVRPARPPPGKTMSNQMPVPNGPPRRGSGTPQPIRPLQAQGTGSSPQKPMNYSTPPPNKANIPVKSTGTMGPDKKVYETFGEMGFASQASKDDKDCVIC</sequence>
<dbReference type="PANTHER" id="PTHR46430">
    <property type="entry name" value="PROTEIN SKT5-RELATED"/>
    <property type="match status" value="1"/>
</dbReference>
<dbReference type="AlphaFoldDB" id="A0A316V7G7"/>
<feature type="compositionally biased region" description="Polar residues" evidence="2">
    <location>
        <begin position="28"/>
        <end position="43"/>
    </location>
</feature>
<feature type="compositionally biased region" description="Basic and acidic residues" evidence="2">
    <location>
        <begin position="613"/>
        <end position="638"/>
    </location>
</feature>